<name>A0A1F5ZSP7_9BACT</name>
<dbReference type="Proteomes" id="UP000176923">
    <property type="component" value="Unassembled WGS sequence"/>
</dbReference>
<proteinExistence type="predicted"/>
<sequence length="222" mass="26844">MPHILDFELIRSHRSSLSLQINLHGKLVVKAPHLMPMFLINRFVNEKSEWIDKHLKGVQKSYVNRLEEMQEGNEFLYLGNLYKLEIGNYKEVTVGDKLYFPKFLSFRLKKEVTEWYIRQAKKIITQRVIYYSAIMKKNYKSIIYSDTTSKWGSCSVDNRLQFNWRLIMSSILVLDYVVVHELVHTTEKNHRRKFWKEVEKYKPAYKQYIKWLKENSYRLHSI</sequence>
<protein>
    <recommendedName>
        <fullName evidence="1">YgjP-like metallopeptidase domain-containing protein</fullName>
    </recommendedName>
</protein>
<evidence type="ECO:0000259" key="1">
    <source>
        <dbReference type="Pfam" id="PF01863"/>
    </source>
</evidence>
<gene>
    <name evidence="2" type="ORF">A3D77_06540</name>
</gene>
<dbReference type="EMBL" id="MFJL01000024">
    <property type="protein sequence ID" value="OGG15479.1"/>
    <property type="molecule type" value="Genomic_DNA"/>
</dbReference>
<evidence type="ECO:0000313" key="3">
    <source>
        <dbReference type="Proteomes" id="UP000176923"/>
    </source>
</evidence>
<dbReference type="CDD" id="cd07344">
    <property type="entry name" value="M48_yhfN_like"/>
    <property type="match status" value="1"/>
</dbReference>
<dbReference type="InterPro" id="IPR053136">
    <property type="entry name" value="UTP_pyrophosphatase-like"/>
</dbReference>
<reference evidence="2 3" key="1">
    <citation type="journal article" date="2016" name="Nat. Commun.">
        <title>Thousands of microbial genomes shed light on interconnected biogeochemical processes in an aquifer system.</title>
        <authorList>
            <person name="Anantharaman K."/>
            <person name="Brown C.T."/>
            <person name="Hug L.A."/>
            <person name="Sharon I."/>
            <person name="Castelle C.J."/>
            <person name="Probst A.J."/>
            <person name="Thomas B.C."/>
            <person name="Singh A."/>
            <person name="Wilkins M.J."/>
            <person name="Karaoz U."/>
            <person name="Brodie E.L."/>
            <person name="Williams K.H."/>
            <person name="Hubbard S.S."/>
            <person name="Banfield J.F."/>
        </authorList>
    </citation>
    <scope>NUCLEOTIDE SEQUENCE [LARGE SCALE GENOMIC DNA]</scope>
</reference>
<dbReference type="InterPro" id="IPR002725">
    <property type="entry name" value="YgjP-like_metallopeptidase"/>
</dbReference>
<feature type="domain" description="YgjP-like metallopeptidase" evidence="1">
    <location>
        <begin position="16"/>
        <end position="215"/>
    </location>
</feature>
<organism evidence="2 3">
    <name type="scientific">Candidatus Gottesmanbacteria bacterium RIFCSPHIGHO2_02_FULL_39_11</name>
    <dbReference type="NCBI Taxonomy" id="1798382"/>
    <lineage>
        <taxon>Bacteria</taxon>
        <taxon>Candidatus Gottesmaniibacteriota</taxon>
    </lineage>
</organism>
<dbReference type="Pfam" id="PF01863">
    <property type="entry name" value="YgjP-like"/>
    <property type="match status" value="1"/>
</dbReference>
<dbReference type="PANTHER" id="PTHR30399">
    <property type="entry name" value="UNCHARACTERIZED PROTEIN YGJP"/>
    <property type="match status" value="1"/>
</dbReference>
<dbReference type="STRING" id="1798382.A3D77_06540"/>
<dbReference type="AlphaFoldDB" id="A0A1F5ZSP7"/>
<evidence type="ECO:0000313" key="2">
    <source>
        <dbReference type="EMBL" id="OGG15479.1"/>
    </source>
</evidence>
<dbReference type="Gene3D" id="3.30.2010.10">
    <property type="entry name" value="Metalloproteases ('zincins'), catalytic domain"/>
    <property type="match status" value="1"/>
</dbReference>
<dbReference type="PANTHER" id="PTHR30399:SF1">
    <property type="entry name" value="UTP PYROPHOSPHATASE"/>
    <property type="match status" value="1"/>
</dbReference>
<accession>A0A1F5ZSP7</accession>
<comment type="caution">
    <text evidence="2">The sequence shown here is derived from an EMBL/GenBank/DDBJ whole genome shotgun (WGS) entry which is preliminary data.</text>
</comment>